<sequence>MSIADAFDAHDATGLAALVAGGEVSPTELLDEALSRVDARNPALNAIASLNEGAARRMISEGLPDGPFKGVPFLLKDIGAEAVDFPVSSGSALLKGAPCPGDSRFYEKLRAAGLVTFGRTTSPEFGVGPATEAAVYGGPTRNPWNTDHTSGGSSGGAAAVVAGGILPVAHASDGAGSIRIPAASCGLYGIKPTRGRVSMAPFAGEGWGGMSTAGFVTRTVRDQAALMDLVMGPELGDPYAAPPLPMSFAEAARTDPGKLRIGVLTTTFTGDPIHPECVKAVEDAAALLKDLGHEVFEAPLPDADTPTAMRALMDIISCGTALKLRSVAAARGREIEQGEVERIAFASRRHAETIDGAAYLGAINIVHAYGRALARWMSGMDVLVTTTLSQPPAEVGRFSHDRDDFLEFRLGPNGVLEYSPYCAAFNSSGQPAVSVPLHWTPDGLPVGVHLAAPYGEDCRLVSLSAQLETAKPWADKRAPLANFA</sequence>
<dbReference type="RefSeq" id="WP_092679871.1">
    <property type="nucleotide sequence ID" value="NZ_FNMZ01000001.1"/>
</dbReference>
<comment type="similarity">
    <text evidence="1">Belongs to the amidase family.</text>
</comment>
<dbReference type="InterPro" id="IPR036928">
    <property type="entry name" value="AS_sf"/>
</dbReference>
<dbReference type="PROSITE" id="PS00571">
    <property type="entry name" value="AMIDASES"/>
    <property type="match status" value="1"/>
</dbReference>
<accession>A0A1H2T3N9</accession>
<evidence type="ECO:0000259" key="2">
    <source>
        <dbReference type="Pfam" id="PF01425"/>
    </source>
</evidence>
<evidence type="ECO:0000313" key="3">
    <source>
        <dbReference type="EMBL" id="SDW38452.1"/>
    </source>
</evidence>
<proteinExistence type="inferred from homology"/>
<dbReference type="PANTHER" id="PTHR11895:SF7">
    <property type="entry name" value="GLUTAMYL-TRNA(GLN) AMIDOTRANSFERASE SUBUNIT A, MITOCHONDRIAL"/>
    <property type="match status" value="1"/>
</dbReference>
<reference evidence="3 4" key="1">
    <citation type="submission" date="2016-10" db="EMBL/GenBank/DDBJ databases">
        <authorList>
            <person name="de Groot N.N."/>
        </authorList>
    </citation>
    <scope>NUCLEOTIDE SEQUENCE [LARGE SCALE GENOMIC DNA]</scope>
    <source>
        <strain evidence="3 4">DSM 17890</strain>
    </source>
</reference>
<dbReference type="STRING" id="356660.SAMN05444336_101876"/>
<protein>
    <submittedName>
        <fullName evidence="3">Amidase/6-aminohexanoate-cyclic-dimer hydrolase</fullName>
    </submittedName>
</protein>
<dbReference type="InterPro" id="IPR000120">
    <property type="entry name" value="Amidase"/>
</dbReference>
<gene>
    <name evidence="3" type="ORF">SAMN05444336_101876</name>
</gene>
<dbReference type="InterPro" id="IPR023631">
    <property type="entry name" value="Amidase_dom"/>
</dbReference>
<dbReference type="SUPFAM" id="SSF75304">
    <property type="entry name" value="Amidase signature (AS) enzymes"/>
    <property type="match status" value="1"/>
</dbReference>
<feature type="domain" description="Amidase" evidence="2">
    <location>
        <begin position="28"/>
        <end position="460"/>
    </location>
</feature>
<keyword evidence="4" id="KW-1185">Reference proteome</keyword>
<dbReference type="EMBL" id="FNMZ01000001">
    <property type="protein sequence ID" value="SDW38452.1"/>
    <property type="molecule type" value="Genomic_DNA"/>
</dbReference>
<dbReference type="Gene3D" id="3.90.1300.10">
    <property type="entry name" value="Amidase signature (AS) domain"/>
    <property type="match status" value="1"/>
</dbReference>
<dbReference type="InterPro" id="IPR020556">
    <property type="entry name" value="Amidase_CS"/>
</dbReference>
<name>A0A1H2T3N9_9RHOB</name>
<dbReference type="AlphaFoldDB" id="A0A1H2T3N9"/>
<dbReference type="Proteomes" id="UP000199118">
    <property type="component" value="Unassembled WGS sequence"/>
</dbReference>
<dbReference type="PANTHER" id="PTHR11895">
    <property type="entry name" value="TRANSAMIDASE"/>
    <property type="match status" value="1"/>
</dbReference>
<dbReference type="OrthoDB" id="9777859at2"/>
<dbReference type="Pfam" id="PF01425">
    <property type="entry name" value="Amidase"/>
    <property type="match status" value="1"/>
</dbReference>
<evidence type="ECO:0000256" key="1">
    <source>
        <dbReference type="ARBA" id="ARBA00009199"/>
    </source>
</evidence>
<keyword evidence="3" id="KW-0378">Hydrolase</keyword>
<evidence type="ECO:0000313" key="4">
    <source>
        <dbReference type="Proteomes" id="UP000199118"/>
    </source>
</evidence>
<organism evidence="3 4">
    <name type="scientific">Albimonas donghaensis</name>
    <dbReference type="NCBI Taxonomy" id="356660"/>
    <lineage>
        <taxon>Bacteria</taxon>
        <taxon>Pseudomonadati</taxon>
        <taxon>Pseudomonadota</taxon>
        <taxon>Alphaproteobacteria</taxon>
        <taxon>Rhodobacterales</taxon>
        <taxon>Paracoccaceae</taxon>
        <taxon>Albimonas</taxon>
    </lineage>
</organism>
<dbReference type="GO" id="GO:0016787">
    <property type="term" value="F:hydrolase activity"/>
    <property type="evidence" value="ECO:0007669"/>
    <property type="project" value="UniProtKB-KW"/>
</dbReference>